<evidence type="ECO:0000256" key="1">
    <source>
        <dbReference type="SAM" id="Phobius"/>
    </source>
</evidence>
<keyword evidence="3" id="KW-1185">Reference proteome</keyword>
<proteinExistence type="predicted"/>
<evidence type="ECO:0000313" key="2">
    <source>
        <dbReference type="EMBL" id="MFD2681755.1"/>
    </source>
</evidence>
<reference evidence="3" key="1">
    <citation type="journal article" date="2019" name="Int. J. Syst. Evol. Microbiol.">
        <title>The Global Catalogue of Microorganisms (GCM) 10K type strain sequencing project: providing services to taxonomists for standard genome sequencing and annotation.</title>
        <authorList>
            <consortium name="The Broad Institute Genomics Platform"/>
            <consortium name="The Broad Institute Genome Sequencing Center for Infectious Disease"/>
            <person name="Wu L."/>
            <person name="Ma J."/>
        </authorList>
    </citation>
    <scope>NUCLEOTIDE SEQUENCE [LARGE SCALE GENOMIC DNA]</scope>
    <source>
        <strain evidence="3">KCTC 3913</strain>
    </source>
</reference>
<dbReference type="RefSeq" id="WP_071411881.1">
    <property type="nucleotide sequence ID" value="NZ_JBHUMF010000031.1"/>
</dbReference>
<organism evidence="2 3">
    <name type="scientific">Bacillus seohaeanensis</name>
    <dbReference type="NCBI Taxonomy" id="284580"/>
    <lineage>
        <taxon>Bacteria</taxon>
        <taxon>Bacillati</taxon>
        <taxon>Bacillota</taxon>
        <taxon>Bacilli</taxon>
        <taxon>Bacillales</taxon>
        <taxon>Bacillaceae</taxon>
        <taxon>Bacillus</taxon>
    </lineage>
</organism>
<keyword evidence="1" id="KW-0472">Membrane</keyword>
<protein>
    <submittedName>
        <fullName evidence="2">Uncharacterized protein</fullName>
    </submittedName>
</protein>
<comment type="caution">
    <text evidence="2">The sequence shown here is derived from an EMBL/GenBank/DDBJ whole genome shotgun (WGS) entry which is preliminary data.</text>
</comment>
<dbReference type="EMBL" id="JBHUMF010000031">
    <property type="protein sequence ID" value="MFD2681755.1"/>
    <property type="molecule type" value="Genomic_DNA"/>
</dbReference>
<gene>
    <name evidence="2" type="ORF">ACFSUL_13525</name>
</gene>
<sequence length="69" mass="7785">MKFKKSTLTKKLAITISAVLVVTGFLFISEAYFSYSEVRNMTDECYDNGGLPKIEKSGLSVEYFSCNRN</sequence>
<keyword evidence="1" id="KW-0812">Transmembrane</keyword>
<name>A0ABW5RST4_9BACI</name>
<feature type="transmembrane region" description="Helical" evidence="1">
    <location>
        <begin position="12"/>
        <end position="33"/>
    </location>
</feature>
<keyword evidence="1" id="KW-1133">Transmembrane helix</keyword>
<dbReference type="Proteomes" id="UP001597506">
    <property type="component" value="Unassembled WGS sequence"/>
</dbReference>
<evidence type="ECO:0000313" key="3">
    <source>
        <dbReference type="Proteomes" id="UP001597506"/>
    </source>
</evidence>
<accession>A0ABW5RST4</accession>